<keyword evidence="9" id="KW-0226">DNA condensation</keyword>
<dbReference type="GO" id="GO:0051301">
    <property type="term" value="P:cell division"/>
    <property type="evidence" value="ECO:0007669"/>
    <property type="project" value="UniProtKB-KW"/>
</dbReference>
<dbReference type="GO" id="GO:0005634">
    <property type="term" value="C:nucleus"/>
    <property type="evidence" value="ECO:0007669"/>
    <property type="project" value="UniProtKB-SubCell"/>
</dbReference>
<evidence type="ECO:0000256" key="5">
    <source>
        <dbReference type="ARBA" id="ARBA00022741"/>
    </source>
</evidence>
<dbReference type="GO" id="GO:0000796">
    <property type="term" value="C:condensin complex"/>
    <property type="evidence" value="ECO:0007669"/>
    <property type="project" value="TreeGrafter"/>
</dbReference>
<evidence type="ECO:0000313" key="15">
    <source>
        <dbReference type="Proteomes" id="UP001378592"/>
    </source>
</evidence>
<dbReference type="InterPro" id="IPR027417">
    <property type="entry name" value="P-loop_NTPase"/>
</dbReference>
<proteinExistence type="inferred from homology"/>
<comment type="similarity">
    <text evidence="2">Belongs to the SMC family. SMC4 subfamily.</text>
</comment>
<evidence type="ECO:0000256" key="12">
    <source>
        <dbReference type="SAM" id="Coils"/>
    </source>
</evidence>
<keyword evidence="5" id="KW-0547">Nucleotide-binding</keyword>
<feature type="coiled-coil region" evidence="12">
    <location>
        <begin position="21"/>
        <end position="90"/>
    </location>
</feature>
<evidence type="ECO:0000256" key="6">
    <source>
        <dbReference type="ARBA" id="ARBA00022776"/>
    </source>
</evidence>
<dbReference type="EMBL" id="JAZDUA010000152">
    <property type="protein sequence ID" value="KAK7866229.1"/>
    <property type="molecule type" value="Genomic_DNA"/>
</dbReference>
<feature type="domain" description="RecF/RecN/SMC N-terminal" evidence="13">
    <location>
        <begin position="52"/>
        <end position="314"/>
    </location>
</feature>
<organism evidence="14 15">
    <name type="scientific">Gryllus longicercus</name>
    <dbReference type="NCBI Taxonomy" id="2509291"/>
    <lineage>
        <taxon>Eukaryota</taxon>
        <taxon>Metazoa</taxon>
        <taxon>Ecdysozoa</taxon>
        <taxon>Arthropoda</taxon>
        <taxon>Hexapoda</taxon>
        <taxon>Insecta</taxon>
        <taxon>Pterygota</taxon>
        <taxon>Neoptera</taxon>
        <taxon>Polyneoptera</taxon>
        <taxon>Orthoptera</taxon>
        <taxon>Ensifera</taxon>
        <taxon>Gryllidea</taxon>
        <taxon>Grylloidea</taxon>
        <taxon>Gryllidae</taxon>
        <taxon>Gryllinae</taxon>
        <taxon>Gryllus</taxon>
    </lineage>
</organism>
<comment type="subcellular location">
    <subcellularLocation>
        <location evidence="1">Nucleus</location>
    </subcellularLocation>
</comment>
<dbReference type="FunFam" id="3.40.50.300:FF:000481">
    <property type="entry name" value="Structural maintenance of chromosomes 4"/>
    <property type="match status" value="1"/>
</dbReference>
<evidence type="ECO:0000256" key="11">
    <source>
        <dbReference type="ARBA" id="ARBA00023306"/>
    </source>
</evidence>
<evidence type="ECO:0000256" key="9">
    <source>
        <dbReference type="ARBA" id="ARBA00023067"/>
    </source>
</evidence>
<comment type="caution">
    <text evidence="14">The sequence shown here is derived from an EMBL/GenBank/DDBJ whole genome shotgun (WGS) entry which is preliminary data.</text>
</comment>
<dbReference type="GO" id="GO:0007076">
    <property type="term" value="P:mitotic chromosome condensation"/>
    <property type="evidence" value="ECO:0007669"/>
    <property type="project" value="TreeGrafter"/>
</dbReference>
<evidence type="ECO:0000256" key="8">
    <source>
        <dbReference type="ARBA" id="ARBA00023054"/>
    </source>
</evidence>
<evidence type="ECO:0000256" key="4">
    <source>
        <dbReference type="ARBA" id="ARBA00022618"/>
    </source>
</evidence>
<name>A0AAN9VY13_9ORTH</name>
<evidence type="ECO:0000256" key="2">
    <source>
        <dbReference type="ARBA" id="ARBA00006005"/>
    </source>
</evidence>
<keyword evidence="8 12" id="KW-0175">Coiled coil</keyword>
<keyword evidence="10" id="KW-0539">Nucleus</keyword>
<accession>A0AAN9VY13</accession>
<dbReference type="InterPro" id="IPR003395">
    <property type="entry name" value="RecF/RecN/SMC_N"/>
</dbReference>
<gene>
    <name evidence="14" type="ORF">R5R35_004055</name>
</gene>
<dbReference type="Pfam" id="PF02463">
    <property type="entry name" value="SMC_N"/>
    <property type="match status" value="1"/>
</dbReference>
<keyword evidence="4" id="KW-0132">Cell division</keyword>
<dbReference type="PANTHER" id="PTHR18937">
    <property type="entry name" value="STRUCTURAL MAINTENANCE OF CHROMOSOMES SMC FAMILY MEMBER"/>
    <property type="match status" value="1"/>
</dbReference>
<protein>
    <recommendedName>
        <fullName evidence="3">Structural maintenance of chromosomes protein 4</fullName>
    </recommendedName>
</protein>
<sequence>MDLKEQKETFEQEGNKLLTEMDDLADVILQKETEKLELKEKQPDISGNKTNLRSKKLEKEQKLEAFLKQINDHQNSIINYKKKIKELKIHEVPGKPLVELKTYSLEEITAVEMDRLQYEVSVKEQNLSEKAPNLAVLAEYKEKTDLFIQRTNELEDVTLHRNKARQFLEEVRHTRLSEFLDGYSIITHKLKEMYQMLTLGGDAELELVDSLDPFSEGIVFSVRPPKKSWKNISNLSGGEKTLSSLALVFALHYYKPSPLFVMDEIDAALDFKNVSIVGNYIEDRSKNAQFIIISLRSNMFELADHLIGIFKTWDCTKSVTINPKAYGKNSRPTSQLLYFVIPYTERTEII</sequence>
<dbReference type="AlphaFoldDB" id="A0AAN9VY13"/>
<dbReference type="SUPFAM" id="SSF52540">
    <property type="entry name" value="P-loop containing nucleoside triphosphate hydrolases"/>
    <property type="match status" value="1"/>
</dbReference>
<keyword evidence="11" id="KW-0131">Cell cycle</keyword>
<reference evidence="14 15" key="1">
    <citation type="submission" date="2024-03" db="EMBL/GenBank/DDBJ databases">
        <title>The genome assembly and annotation of the cricket Gryllus longicercus Weissman &amp; Gray.</title>
        <authorList>
            <person name="Szrajer S."/>
            <person name="Gray D."/>
            <person name="Ylla G."/>
        </authorList>
    </citation>
    <scope>NUCLEOTIDE SEQUENCE [LARGE SCALE GENOMIC DNA]</scope>
    <source>
        <strain evidence="14">DAG 2021-001</strain>
        <tissue evidence="14">Whole body minus gut</tissue>
    </source>
</reference>
<evidence type="ECO:0000256" key="10">
    <source>
        <dbReference type="ARBA" id="ARBA00023242"/>
    </source>
</evidence>
<dbReference type="PANTHER" id="PTHR18937:SF172">
    <property type="entry name" value="STRUCTURAL MAINTENANCE OF CHROMOSOMES PROTEIN"/>
    <property type="match status" value="1"/>
</dbReference>
<dbReference type="Gene3D" id="3.40.50.300">
    <property type="entry name" value="P-loop containing nucleotide triphosphate hydrolases"/>
    <property type="match status" value="1"/>
</dbReference>
<evidence type="ECO:0000259" key="13">
    <source>
        <dbReference type="Pfam" id="PF02463"/>
    </source>
</evidence>
<keyword evidence="15" id="KW-1185">Reference proteome</keyword>
<dbReference type="Proteomes" id="UP001378592">
    <property type="component" value="Unassembled WGS sequence"/>
</dbReference>
<evidence type="ECO:0000313" key="14">
    <source>
        <dbReference type="EMBL" id="KAK7866229.1"/>
    </source>
</evidence>
<dbReference type="GO" id="GO:0005524">
    <property type="term" value="F:ATP binding"/>
    <property type="evidence" value="ECO:0007669"/>
    <property type="project" value="UniProtKB-KW"/>
</dbReference>
<evidence type="ECO:0000256" key="1">
    <source>
        <dbReference type="ARBA" id="ARBA00004123"/>
    </source>
</evidence>
<evidence type="ECO:0000256" key="3">
    <source>
        <dbReference type="ARBA" id="ARBA00018693"/>
    </source>
</evidence>
<evidence type="ECO:0000256" key="7">
    <source>
        <dbReference type="ARBA" id="ARBA00022840"/>
    </source>
</evidence>
<keyword evidence="7" id="KW-0067">ATP-binding</keyword>
<keyword evidence="6" id="KW-0498">Mitosis</keyword>